<evidence type="ECO:0000256" key="8">
    <source>
        <dbReference type="ARBA" id="ARBA00023054"/>
    </source>
</evidence>
<keyword evidence="8 13" id="KW-0175">Coiled coil</keyword>
<comment type="similarity">
    <text evidence="4">Belongs to the MIEAP family.</text>
</comment>
<dbReference type="GO" id="GO:0005759">
    <property type="term" value="C:mitochondrial matrix"/>
    <property type="evidence" value="ECO:0007669"/>
    <property type="project" value="UniProtKB-SubCell"/>
</dbReference>
<keyword evidence="9" id="KW-0446">Lipid-binding</keyword>
<feature type="domain" description="Mitochondria-eating protein C-terminal" evidence="15">
    <location>
        <begin position="108"/>
        <end position="300"/>
    </location>
</feature>
<comment type="caution">
    <text evidence="16">The sequence shown here is derived from an EMBL/GenBank/DDBJ whole genome shotgun (WGS) entry which is preliminary data.</text>
</comment>
<dbReference type="GO" id="GO:0008289">
    <property type="term" value="F:lipid binding"/>
    <property type="evidence" value="ECO:0007669"/>
    <property type="project" value="UniProtKB-KW"/>
</dbReference>
<gene>
    <name evidence="16" type="ORF">ACJMK2_032238</name>
</gene>
<dbReference type="AlphaFoldDB" id="A0ABD3X141"/>
<dbReference type="PANTHER" id="PTHR21771:SF0">
    <property type="entry name" value="MITOCHONDRIA-EATING PROTEIN"/>
    <property type="match status" value="1"/>
</dbReference>
<evidence type="ECO:0000256" key="7">
    <source>
        <dbReference type="ARBA" id="ARBA00022787"/>
    </source>
</evidence>
<feature type="compositionally biased region" description="Basic and acidic residues" evidence="14">
    <location>
        <begin position="359"/>
        <end position="371"/>
    </location>
</feature>
<evidence type="ECO:0000256" key="5">
    <source>
        <dbReference type="ARBA" id="ARBA00019863"/>
    </source>
</evidence>
<evidence type="ECO:0000256" key="6">
    <source>
        <dbReference type="ARBA" id="ARBA00022490"/>
    </source>
</evidence>
<comment type="subcellular location">
    <subcellularLocation>
        <location evidence="3">Cytoplasm</location>
    </subcellularLocation>
    <subcellularLocation>
        <location evidence="2">Mitochondrion matrix</location>
    </subcellularLocation>
    <subcellularLocation>
        <location evidence="1">Mitochondrion outer membrane</location>
    </subcellularLocation>
</comment>
<name>A0ABD3X141_SINWO</name>
<evidence type="ECO:0000256" key="9">
    <source>
        <dbReference type="ARBA" id="ARBA00023121"/>
    </source>
</evidence>
<evidence type="ECO:0000256" key="12">
    <source>
        <dbReference type="ARBA" id="ARBA00032687"/>
    </source>
</evidence>
<organism evidence="16 17">
    <name type="scientific">Sinanodonta woodiana</name>
    <name type="common">Chinese pond mussel</name>
    <name type="synonym">Anodonta woodiana</name>
    <dbReference type="NCBI Taxonomy" id="1069815"/>
    <lineage>
        <taxon>Eukaryota</taxon>
        <taxon>Metazoa</taxon>
        <taxon>Spiralia</taxon>
        <taxon>Lophotrochozoa</taxon>
        <taxon>Mollusca</taxon>
        <taxon>Bivalvia</taxon>
        <taxon>Autobranchia</taxon>
        <taxon>Heteroconchia</taxon>
        <taxon>Palaeoheterodonta</taxon>
        <taxon>Unionida</taxon>
        <taxon>Unionoidea</taxon>
        <taxon>Unionidae</taxon>
        <taxon>Unioninae</taxon>
        <taxon>Sinanodonta</taxon>
    </lineage>
</organism>
<evidence type="ECO:0000256" key="10">
    <source>
        <dbReference type="ARBA" id="ARBA00023128"/>
    </source>
</evidence>
<dbReference type="GO" id="GO:0005741">
    <property type="term" value="C:mitochondrial outer membrane"/>
    <property type="evidence" value="ECO:0007669"/>
    <property type="project" value="UniProtKB-SubCell"/>
</dbReference>
<evidence type="ECO:0000256" key="11">
    <source>
        <dbReference type="ARBA" id="ARBA00023136"/>
    </source>
</evidence>
<dbReference type="InterPro" id="IPR031981">
    <property type="entry name" value="MIEAP_C"/>
</dbReference>
<keyword evidence="7" id="KW-1000">Mitochondrion outer membrane</keyword>
<evidence type="ECO:0000256" key="14">
    <source>
        <dbReference type="SAM" id="MobiDB-lite"/>
    </source>
</evidence>
<evidence type="ECO:0000256" key="13">
    <source>
        <dbReference type="SAM" id="Coils"/>
    </source>
</evidence>
<dbReference type="Proteomes" id="UP001634394">
    <property type="component" value="Unassembled WGS sequence"/>
</dbReference>
<feature type="region of interest" description="Disordered" evidence="14">
    <location>
        <begin position="304"/>
        <end position="371"/>
    </location>
</feature>
<evidence type="ECO:0000256" key="1">
    <source>
        <dbReference type="ARBA" id="ARBA00004294"/>
    </source>
</evidence>
<evidence type="ECO:0000256" key="3">
    <source>
        <dbReference type="ARBA" id="ARBA00004496"/>
    </source>
</evidence>
<evidence type="ECO:0000313" key="17">
    <source>
        <dbReference type="Proteomes" id="UP001634394"/>
    </source>
</evidence>
<protein>
    <recommendedName>
        <fullName evidence="5">Mitochondria-eating protein</fullName>
    </recommendedName>
    <alternativeName>
        <fullName evidence="12">Spermatogenesis-associated protein 18</fullName>
    </alternativeName>
</protein>
<reference evidence="16 17" key="1">
    <citation type="submission" date="2024-11" db="EMBL/GenBank/DDBJ databases">
        <title>Chromosome-level genome assembly of the freshwater bivalve Anodonta woodiana.</title>
        <authorList>
            <person name="Chen X."/>
        </authorList>
    </citation>
    <scope>NUCLEOTIDE SEQUENCE [LARGE SCALE GENOMIC DNA]</scope>
    <source>
        <strain evidence="16">MN2024</strain>
        <tissue evidence="16">Gills</tissue>
    </source>
</reference>
<dbReference type="InterPro" id="IPR026169">
    <property type="entry name" value="MIEAP"/>
</dbReference>
<evidence type="ECO:0000313" key="16">
    <source>
        <dbReference type="EMBL" id="KAL3879962.1"/>
    </source>
</evidence>
<accession>A0ABD3X141</accession>
<evidence type="ECO:0000259" key="15">
    <source>
        <dbReference type="Pfam" id="PF16026"/>
    </source>
</evidence>
<proteinExistence type="inferred from homology"/>
<dbReference type="Pfam" id="PF16026">
    <property type="entry name" value="MIEAP"/>
    <property type="match status" value="1"/>
</dbReference>
<feature type="compositionally biased region" description="Polar residues" evidence="14">
    <location>
        <begin position="343"/>
        <end position="358"/>
    </location>
</feature>
<feature type="coiled-coil region" evidence="13">
    <location>
        <begin position="192"/>
        <end position="219"/>
    </location>
</feature>
<keyword evidence="6" id="KW-0963">Cytoplasm</keyword>
<feature type="compositionally biased region" description="Low complexity" evidence="14">
    <location>
        <begin position="1"/>
        <end position="14"/>
    </location>
</feature>
<evidence type="ECO:0000256" key="4">
    <source>
        <dbReference type="ARBA" id="ARBA00008233"/>
    </source>
</evidence>
<keyword evidence="17" id="KW-1185">Reference proteome</keyword>
<keyword evidence="10" id="KW-0496">Mitochondrion</keyword>
<keyword evidence="11" id="KW-0472">Membrane</keyword>
<feature type="region of interest" description="Disordered" evidence="14">
    <location>
        <begin position="1"/>
        <end position="25"/>
    </location>
</feature>
<evidence type="ECO:0000256" key="2">
    <source>
        <dbReference type="ARBA" id="ARBA00004305"/>
    </source>
</evidence>
<feature type="compositionally biased region" description="Polar residues" evidence="14">
    <location>
        <begin position="316"/>
        <end position="335"/>
    </location>
</feature>
<feature type="coiled-coil region" evidence="13">
    <location>
        <begin position="32"/>
        <end position="91"/>
    </location>
</feature>
<sequence length="371" mass="42755">MGCSSSTSVTTSSSPKPNPPAPVDLKDVTIWIDEARGDKRKAEEALVEIKKIRTEMQNKTIDIGESILSRLRRREKEKAELLNRLSSLASDRMRNQNANIADLSDTNRPTKLTERFSELYDNEWTDAFTSLRKEQNHDDQTAIKTLLFVLEKCYTKCKTIAEKQQKELGETFLSKEERKDQSFDLRVNECQKQIAEITYKDLQQNCENLIEDSAARKEDKDRNREYLKLEPVEKYCKLCIELTWLMCIQAPPIKLEFNHTKKAISKHFRHYTRSGDIPDFVVWPVLFLHDNGPVLSKGVIQFRASETSEQNKKKSATSPETKSEMNSENGSQKTQKQNKDGTETNFSENQIQETVDGTNHSDHSNHKSLDF</sequence>
<dbReference type="PANTHER" id="PTHR21771">
    <property type="entry name" value="MITOCHONDRIA-EATING PROTEIN-RELATED"/>
    <property type="match status" value="1"/>
</dbReference>
<dbReference type="EMBL" id="JBJQND010000004">
    <property type="protein sequence ID" value="KAL3879962.1"/>
    <property type="molecule type" value="Genomic_DNA"/>
</dbReference>